<keyword evidence="1" id="KW-0732">Signal</keyword>
<keyword evidence="3" id="KW-1185">Reference proteome</keyword>
<accession>A0A4Z0PL03</accession>
<evidence type="ECO:0000256" key="1">
    <source>
        <dbReference type="SAM" id="SignalP"/>
    </source>
</evidence>
<dbReference type="PROSITE" id="PS51257">
    <property type="entry name" value="PROKAR_LIPOPROTEIN"/>
    <property type="match status" value="1"/>
</dbReference>
<organism evidence="2 3">
    <name type="scientific">Hymenobacter elongatus</name>
    <dbReference type="NCBI Taxonomy" id="877208"/>
    <lineage>
        <taxon>Bacteria</taxon>
        <taxon>Pseudomonadati</taxon>
        <taxon>Bacteroidota</taxon>
        <taxon>Cytophagia</taxon>
        <taxon>Cytophagales</taxon>
        <taxon>Hymenobacteraceae</taxon>
        <taxon>Hymenobacter</taxon>
    </lineage>
</organism>
<dbReference type="OrthoDB" id="880022at2"/>
<feature type="signal peptide" evidence="1">
    <location>
        <begin position="1"/>
        <end position="21"/>
    </location>
</feature>
<gene>
    <name evidence="2" type="ORF">E5J99_09965</name>
</gene>
<evidence type="ECO:0000313" key="3">
    <source>
        <dbReference type="Proteomes" id="UP000297739"/>
    </source>
</evidence>
<comment type="caution">
    <text evidence="2">The sequence shown here is derived from an EMBL/GenBank/DDBJ whole genome shotgun (WGS) entry which is preliminary data.</text>
</comment>
<dbReference type="AlphaFoldDB" id="A0A4Z0PL03"/>
<dbReference type="RefSeq" id="WP_135497581.1">
    <property type="nucleotide sequence ID" value="NZ_SRLD01000016.1"/>
</dbReference>
<dbReference type="EMBL" id="SRLD01000016">
    <property type="protein sequence ID" value="TGE16442.1"/>
    <property type="molecule type" value="Genomic_DNA"/>
</dbReference>
<reference evidence="2 3" key="1">
    <citation type="submission" date="2019-04" db="EMBL/GenBank/DDBJ databases">
        <authorList>
            <person name="Feng G."/>
            <person name="Zhang J."/>
            <person name="Zhu H."/>
        </authorList>
    </citation>
    <scope>NUCLEOTIDE SEQUENCE [LARGE SCALE GENOMIC DNA]</scope>
    <source>
        <strain evidence="2 3">JCM 17223</strain>
    </source>
</reference>
<dbReference type="Proteomes" id="UP000297739">
    <property type="component" value="Unassembled WGS sequence"/>
</dbReference>
<name>A0A4Z0PL03_9BACT</name>
<evidence type="ECO:0000313" key="2">
    <source>
        <dbReference type="EMBL" id="TGE16442.1"/>
    </source>
</evidence>
<proteinExistence type="predicted"/>
<sequence>MKKTFYLLGCLGFLAACQHSAVKQVSAADPAADQPAPVRNASAKTPEVLPVLTPEMRTFLAQYDLAELWCPADDASISAMNGFLGADHYRVEIVLLSVRKDTLRPSIYYVTGKDRFKNRITPFAGTITLQSINDLAIGTAEMRGYLDNEKSNAKGYTATGTYIFNEEPASKGAGTFSGKVVVDFSLDPNLPDGLALFGLSIPATEASATRGSISLFEGTWRSYHTNGQKPVIWAYNFLPIASEVLQDFSIGEREVSINPKYARLGWNEYWTNEEWWAGPGTSTAQAATDNL</sequence>
<protein>
    <submittedName>
        <fullName evidence="2">Uncharacterized protein</fullName>
    </submittedName>
</protein>
<feature type="chain" id="PRO_5021391935" evidence="1">
    <location>
        <begin position="22"/>
        <end position="291"/>
    </location>
</feature>